<reference evidence="3" key="1">
    <citation type="submission" date="2019-12" db="EMBL/GenBank/DDBJ databases">
        <authorList>
            <person name="Scholes J."/>
        </authorList>
    </citation>
    <scope>NUCLEOTIDE SEQUENCE</scope>
</reference>
<feature type="region of interest" description="Disordered" evidence="1">
    <location>
        <begin position="198"/>
        <end position="217"/>
    </location>
</feature>
<feature type="region of interest" description="Disordered" evidence="1">
    <location>
        <begin position="139"/>
        <end position="178"/>
    </location>
</feature>
<proteinExistence type="predicted"/>
<keyword evidence="2" id="KW-0472">Membrane</keyword>
<evidence type="ECO:0000313" key="3">
    <source>
        <dbReference type="EMBL" id="CAA0842084.1"/>
    </source>
</evidence>
<evidence type="ECO:0000256" key="1">
    <source>
        <dbReference type="SAM" id="MobiDB-lite"/>
    </source>
</evidence>
<name>A0A9N7P283_STRHE</name>
<feature type="compositionally biased region" description="Polar residues" evidence="1">
    <location>
        <begin position="465"/>
        <end position="475"/>
    </location>
</feature>
<gene>
    <name evidence="3" type="ORF">SHERM_07948</name>
</gene>
<feature type="region of interest" description="Disordered" evidence="1">
    <location>
        <begin position="448"/>
        <end position="475"/>
    </location>
</feature>
<protein>
    <submittedName>
        <fullName evidence="3">Uncharacterized protein</fullName>
    </submittedName>
</protein>
<feature type="compositionally biased region" description="Basic and acidic residues" evidence="1">
    <location>
        <begin position="448"/>
        <end position="458"/>
    </location>
</feature>
<dbReference type="EMBL" id="CACSLK010034598">
    <property type="protein sequence ID" value="CAA0842084.1"/>
    <property type="molecule type" value="Genomic_DNA"/>
</dbReference>
<sequence length="533" mass="58774">MPGTIQVTVLGFKGVSSSPEPSAKSLKVSMGKRQYQTWDMGEFSFPITKLGEDLVVALLDAAGNVITHADIRTMQIIEKGSWDEVFSMDRGGHVHMKLRFVLSEEERNKIRAMRESALKKKLETNSNIKLKLTETISAETSTKDEHKVSDVVRPKVDGSQAGSSSTSPTSSATSQSSYRKKGVSILESAVVPSTTVESSQYSSSSSGKDGAQQTKVSSNVKKMISAFENSQLQEVKSLKKTPSVPSQLNRLLKREDKTLKKAPSVPFRLHRFKNEQLLEAPRESDLAVKTRVENAPNALRESCIEQTVKELDKLPYDLTRQSSARKATTSGKTLSVVETVSSSGNSAEAIGHESRRGTSLKRSTVVNFQETSKNAKYEGFQECYKEGRYSPCLDSGTWIFADNTRRLCVTTAGKQGMRIVGCNHTEAKARSSGSEVIQDKNAMNRAECKSGKKEDKVFEPPGSECGSSPDDSSNSRIGQVVKIAVILGFGVFVLLTRQKKPRRKHREELESRHIRDYVAETTMMPWSPAAMEE</sequence>
<dbReference type="AlphaFoldDB" id="A0A9N7P283"/>
<organism evidence="3 4">
    <name type="scientific">Striga hermonthica</name>
    <name type="common">Purple witchweed</name>
    <name type="synonym">Buchnera hermonthica</name>
    <dbReference type="NCBI Taxonomy" id="68872"/>
    <lineage>
        <taxon>Eukaryota</taxon>
        <taxon>Viridiplantae</taxon>
        <taxon>Streptophyta</taxon>
        <taxon>Embryophyta</taxon>
        <taxon>Tracheophyta</taxon>
        <taxon>Spermatophyta</taxon>
        <taxon>Magnoliopsida</taxon>
        <taxon>eudicotyledons</taxon>
        <taxon>Gunneridae</taxon>
        <taxon>Pentapetalae</taxon>
        <taxon>asterids</taxon>
        <taxon>lamiids</taxon>
        <taxon>Lamiales</taxon>
        <taxon>Orobanchaceae</taxon>
        <taxon>Buchnereae</taxon>
        <taxon>Striga</taxon>
    </lineage>
</organism>
<evidence type="ECO:0000313" key="4">
    <source>
        <dbReference type="Proteomes" id="UP001153555"/>
    </source>
</evidence>
<feature type="compositionally biased region" description="Low complexity" evidence="1">
    <location>
        <begin position="158"/>
        <end position="177"/>
    </location>
</feature>
<keyword evidence="2" id="KW-0812">Transmembrane</keyword>
<dbReference type="OrthoDB" id="1939272at2759"/>
<comment type="caution">
    <text evidence="3">The sequence shown here is derived from an EMBL/GenBank/DDBJ whole genome shotgun (WGS) entry which is preliminary data.</text>
</comment>
<accession>A0A9N7P283</accession>
<keyword evidence="4" id="KW-1185">Reference proteome</keyword>
<feature type="transmembrane region" description="Helical" evidence="2">
    <location>
        <begin position="477"/>
        <end position="496"/>
    </location>
</feature>
<dbReference type="Proteomes" id="UP001153555">
    <property type="component" value="Unassembled WGS sequence"/>
</dbReference>
<evidence type="ECO:0000256" key="2">
    <source>
        <dbReference type="SAM" id="Phobius"/>
    </source>
</evidence>
<keyword evidence="2" id="KW-1133">Transmembrane helix</keyword>
<dbReference type="PANTHER" id="PTHR36810">
    <property type="entry name" value="BNACNNG47150D PROTEIN"/>
    <property type="match status" value="1"/>
</dbReference>
<feature type="compositionally biased region" description="Basic and acidic residues" evidence="1">
    <location>
        <begin position="141"/>
        <end position="156"/>
    </location>
</feature>
<dbReference type="PANTHER" id="PTHR36810:SF1">
    <property type="entry name" value="OS05G0232200 PROTEIN"/>
    <property type="match status" value="1"/>
</dbReference>